<evidence type="ECO:0000313" key="11">
    <source>
        <dbReference type="EMBL" id="VAW21195.1"/>
    </source>
</evidence>
<evidence type="ECO:0000256" key="6">
    <source>
        <dbReference type="ARBA" id="ARBA00007389"/>
    </source>
</evidence>
<dbReference type="GO" id="GO:0008198">
    <property type="term" value="F:ferrous iron binding"/>
    <property type="evidence" value="ECO:0007669"/>
    <property type="project" value="TreeGrafter"/>
</dbReference>
<evidence type="ECO:0000256" key="3">
    <source>
        <dbReference type="ARBA" id="ARBA00001954"/>
    </source>
</evidence>
<dbReference type="AlphaFoldDB" id="A0A3B0TRD0"/>
<keyword evidence="8" id="KW-0408">Iron</keyword>
<dbReference type="PANTHER" id="PTHR30387:SF2">
    <property type="entry name" value="MANNONATE DEHYDRATASE"/>
    <property type="match status" value="1"/>
</dbReference>
<dbReference type="GO" id="GO:0030145">
    <property type="term" value="F:manganese ion binding"/>
    <property type="evidence" value="ECO:0007669"/>
    <property type="project" value="TreeGrafter"/>
</dbReference>
<evidence type="ECO:0000256" key="9">
    <source>
        <dbReference type="ARBA" id="ARBA00023211"/>
    </source>
</evidence>
<name>A0A3B0TRD0_9ZZZZ</name>
<dbReference type="GO" id="GO:0042840">
    <property type="term" value="P:D-glucuronate catabolic process"/>
    <property type="evidence" value="ECO:0007669"/>
    <property type="project" value="TreeGrafter"/>
</dbReference>
<sequence length="406" mass="45041">MKQTWRWFGPHDQIPLSHIRQAGVEGIVSALHHIDSGAVWSPQEIKKRQQEIAFDANGTPTGLNWDVVESLVVSEDIKKQTGDFKLHFASYRHSLENLAAAGIKTICYNFMPVLDWTRTDLAWPLANGGTAMRFDLVDFAVFDIHLLQRDGASETFEPEIVAAAARRFPQMSDKDKSALINNIVAGLPGANEHLTLDQVRHLLDQYRNISADQLVSNLIDFLSEVAPLAEKLGMRLCCHPDDPPFELLGLPRIMSTAQDYQRIFAAVDIEANGMTFCTGSFGARPDNDLLDIFKQFAPRIHFVHLRNVKRDNAAIPGSFFEDEHLAGDADMVAIIAAILAEEKQRRKNGRPDHQIPMRPDHGQDIVSDLGRNGGQPGYPIVGRLKGLAELRGIMVALQHPVAGSAL</sequence>
<dbReference type="NCBIfam" id="TIGR00695">
    <property type="entry name" value="uxuA"/>
    <property type="match status" value="1"/>
</dbReference>
<dbReference type="InterPro" id="IPR036237">
    <property type="entry name" value="Xyl_isomerase-like_sf"/>
</dbReference>
<dbReference type="NCBIfam" id="NF003027">
    <property type="entry name" value="PRK03906.1"/>
    <property type="match status" value="1"/>
</dbReference>
<protein>
    <recommendedName>
        <fullName evidence="7">mannonate dehydratase</fullName>
        <ecNumber evidence="7">4.2.1.8</ecNumber>
    </recommendedName>
</protein>
<dbReference type="GO" id="GO:0008927">
    <property type="term" value="F:mannonate dehydratase activity"/>
    <property type="evidence" value="ECO:0007669"/>
    <property type="project" value="UniProtKB-EC"/>
</dbReference>
<comment type="catalytic activity">
    <reaction evidence="1">
        <text>D-mannonate = 2-dehydro-3-deoxy-D-gluconate + H2O</text>
        <dbReference type="Rhea" id="RHEA:20097"/>
        <dbReference type="ChEBI" id="CHEBI:15377"/>
        <dbReference type="ChEBI" id="CHEBI:17767"/>
        <dbReference type="ChEBI" id="CHEBI:57990"/>
        <dbReference type="EC" id="4.2.1.8"/>
    </reaction>
</comment>
<evidence type="ECO:0000256" key="7">
    <source>
        <dbReference type="ARBA" id="ARBA00012927"/>
    </source>
</evidence>
<organism evidence="11">
    <name type="scientific">hydrothermal vent metagenome</name>
    <dbReference type="NCBI Taxonomy" id="652676"/>
    <lineage>
        <taxon>unclassified sequences</taxon>
        <taxon>metagenomes</taxon>
        <taxon>ecological metagenomes</taxon>
    </lineage>
</organism>
<keyword evidence="9" id="KW-0464">Manganese</keyword>
<evidence type="ECO:0000256" key="5">
    <source>
        <dbReference type="ARBA" id="ARBA00004892"/>
    </source>
</evidence>
<proteinExistence type="inferred from homology"/>
<dbReference type="EMBL" id="UOEO01000159">
    <property type="protein sequence ID" value="VAW21195.1"/>
    <property type="molecule type" value="Genomic_DNA"/>
</dbReference>
<reference evidence="11" key="1">
    <citation type="submission" date="2018-06" db="EMBL/GenBank/DDBJ databases">
        <authorList>
            <person name="Zhirakovskaya E."/>
        </authorList>
    </citation>
    <scope>NUCLEOTIDE SEQUENCE</scope>
</reference>
<dbReference type="Pfam" id="PF03786">
    <property type="entry name" value="UxuA"/>
    <property type="match status" value="1"/>
</dbReference>
<comment type="similarity">
    <text evidence="6">Belongs to the mannonate dehydratase family.</text>
</comment>
<evidence type="ECO:0000256" key="1">
    <source>
        <dbReference type="ARBA" id="ARBA00001794"/>
    </source>
</evidence>
<accession>A0A3B0TRD0</accession>
<dbReference type="InterPro" id="IPR004628">
    <property type="entry name" value="Man_deHydtase"/>
</dbReference>
<dbReference type="EC" id="4.2.1.8" evidence="7"/>
<dbReference type="PANTHER" id="PTHR30387">
    <property type="entry name" value="MANNONATE DEHYDRATASE"/>
    <property type="match status" value="1"/>
</dbReference>
<evidence type="ECO:0000256" key="10">
    <source>
        <dbReference type="ARBA" id="ARBA00023239"/>
    </source>
</evidence>
<dbReference type="Gene3D" id="3.20.20.150">
    <property type="entry name" value="Divalent-metal-dependent TIM barrel enzymes"/>
    <property type="match status" value="1"/>
</dbReference>
<evidence type="ECO:0000256" key="8">
    <source>
        <dbReference type="ARBA" id="ARBA00023004"/>
    </source>
</evidence>
<comment type="cofactor">
    <cofactor evidence="2">
        <name>Mn(2+)</name>
        <dbReference type="ChEBI" id="CHEBI:29035"/>
    </cofactor>
</comment>
<evidence type="ECO:0000256" key="4">
    <source>
        <dbReference type="ARBA" id="ARBA00002713"/>
    </source>
</evidence>
<dbReference type="PIRSF" id="PIRSF016049">
    <property type="entry name" value="Man_dehyd"/>
    <property type="match status" value="1"/>
</dbReference>
<dbReference type="SUPFAM" id="SSF51658">
    <property type="entry name" value="Xylose isomerase-like"/>
    <property type="match status" value="1"/>
</dbReference>
<comment type="pathway">
    <text evidence="5">Carbohydrate metabolism; pentose and glucuronate interconversion.</text>
</comment>
<gene>
    <name evidence="11" type="ORF">MNBD_ALPHA12-2099</name>
</gene>
<comment type="function">
    <text evidence="4">Catalyzes the dehydration of D-mannonate.</text>
</comment>
<dbReference type="HAMAP" id="MF_00106">
    <property type="entry name" value="UxuA"/>
    <property type="match status" value="1"/>
</dbReference>
<evidence type="ECO:0000256" key="2">
    <source>
        <dbReference type="ARBA" id="ARBA00001936"/>
    </source>
</evidence>
<comment type="cofactor">
    <cofactor evidence="3">
        <name>Fe(2+)</name>
        <dbReference type="ChEBI" id="CHEBI:29033"/>
    </cofactor>
</comment>
<keyword evidence="10 11" id="KW-0456">Lyase</keyword>